<name>A0A1A9WWQ8_9MUSC</name>
<evidence type="ECO:0000313" key="2">
    <source>
        <dbReference type="Proteomes" id="UP000091820"/>
    </source>
</evidence>
<evidence type="ECO:0000313" key="1">
    <source>
        <dbReference type="EnsemblMetazoa" id="GBRI035211-PA"/>
    </source>
</evidence>
<reference evidence="1" key="2">
    <citation type="submission" date="2020-05" db="UniProtKB">
        <authorList>
            <consortium name="EnsemblMetazoa"/>
        </authorList>
    </citation>
    <scope>IDENTIFICATION</scope>
    <source>
        <strain evidence="1">IAEA</strain>
    </source>
</reference>
<reference evidence="2" key="1">
    <citation type="submission" date="2014-03" db="EMBL/GenBank/DDBJ databases">
        <authorList>
            <person name="Aksoy S."/>
            <person name="Warren W."/>
            <person name="Wilson R.K."/>
        </authorList>
    </citation>
    <scope>NUCLEOTIDE SEQUENCE [LARGE SCALE GENOMIC DNA]</scope>
    <source>
        <strain evidence="2">IAEA</strain>
    </source>
</reference>
<dbReference type="Pfam" id="PF26399">
    <property type="entry name" value="PRM_STIL"/>
    <property type="match status" value="1"/>
</dbReference>
<dbReference type="Proteomes" id="UP000091820">
    <property type="component" value="Unassembled WGS sequence"/>
</dbReference>
<keyword evidence="2" id="KW-1185">Reference proteome</keyword>
<accession>A0A1A9WWQ8</accession>
<sequence>MFRPETEDLLPRMAPKPSAPMLNEAVVRPQVPEVSILFGKKSDENNEKNSNTGIQQQQQSYAVWKKQMLPRVTFPTNFEQKEKKQLRSDVFGNNIVNAEHVYTRSNVYPLKEAPASPFLSSSTMNAGMNVLTYRHNLEGTTNTIYQQQHYTGKPLEIAPTLISSNVGNRDVLTICAGTQTDATGASPSRPQTGFPNVDWHNLAAKQDIQELLQIVQDIRQDQLCIMQICQALIINQQKEQERPQVRDEATQVDYDMYEHIREEVLEPPVAAPINKFLKIMKSPSSYHTPKGKPTAQSTAYRSNSPQADYKAAPYVQNQRTDFTNHSVLMDQLALKYLPREKLAELLQELNVDNRHAIEQQQLVTEAPDSNNIPLRNIENFERGPADISNASYKYLKKYRLLPEDHSLPENVPIANDVADHGPRYDVVQSPPINLRQSPLTHKIPPYQQCLPAEDGPLLAVASPITQISPTSEQILDLENIKHQPKFL</sequence>
<organism evidence="1 2">
    <name type="scientific">Glossina brevipalpis</name>
    <dbReference type="NCBI Taxonomy" id="37001"/>
    <lineage>
        <taxon>Eukaryota</taxon>
        <taxon>Metazoa</taxon>
        <taxon>Ecdysozoa</taxon>
        <taxon>Arthropoda</taxon>
        <taxon>Hexapoda</taxon>
        <taxon>Insecta</taxon>
        <taxon>Pterygota</taxon>
        <taxon>Neoptera</taxon>
        <taxon>Endopterygota</taxon>
        <taxon>Diptera</taxon>
        <taxon>Brachycera</taxon>
        <taxon>Muscomorpha</taxon>
        <taxon>Hippoboscoidea</taxon>
        <taxon>Glossinidae</taxon>
        <taxon>Glossina</taxon>
    </lineage>
</organism>
<proteinExistence type="predicted"/>
<dbReference type="EnsemblMetazoa" id="GBRI035211-RA">
    <property type="protein sequence ID" value="GBRI035211-PA"/>
    <property type="gene ID" value="GBRI035211"/>
</dbReference>
<dbReference type="VEuPathDB" id="VectorBase:GBRI035211"/>
<dbReference type="AlphaFoldDB" id="A0A1A9WWQ8"/>
<dbReference type="InterPro" id="IPR058559">
    <property type="entry name" value="PRM_STIL"/>
</dbReference>
<dbReference type="STRING" id="37001.A0A1A9WWQ8"/>
<protein>
    <submittedName>
        <fullName evidence="1">Uncharacterized protein</fullName>
    </submittedName>
</protein>